<proteinExistence type="predicted"/>
<feature type="non-terminal residue" evidence="1">
    <location>
        <position position="273"/>
    </location>
</feature>
<evidence type="ECO:0000313" key="1">
    <source>
        <dbReference type="EMBL" id="CAK0853569.1"/>
    </source>
</evidence>
<dbReference type="Proteomes" id="UP001189429">
    <property type="component" value="Unassembled WGS sequence"/>
</dbReference>
<reference evidence="1" key="1">
    <citation type="submission" date="2023-10" db="EMBL/GenBank/DDBJ databases">
        <authorList>
            <person name="Chen Y."/>
            <person name="Shah S."/>
            <person name="Dougan E. K."/>
            <person name="Thang M."/>
            <person name="Chan C."/>
        </authorList>
    </citation>
    <scope>NUCLEOTIDE SEQUENCE [LARGE SCALE GENOMIC DNA]</scope>
</reference>
<keyword evidence="2" id="KW-1185">Reference proteome</keyword>
<protein>
    <submittedName>
        <fullName evidence="1">Uncharacterized protein</fullName>
    </submittedName>
</protein>
<name>A0ABN9U3Y4_9DINO</name>
<dbReference type="EMBL" id="CAUYUJ010015404">
    <property type="protein sequence ID" value="CAK0853569.1"/>
    <property type="molecule type" value="Genomic_DNA"/>
</dbReference>
<comment type="caution">
    <text evidence="1">The sequence shown here is derived from an EMBL/GenBank/DDBJ whole genome shotgun (WGS) entry which is preliminary data.</text>
</comment>
<accession>A0ABN9U3Y4</accession>
<feature type="non-terminal residue" evidence="1">
    <location>
        <position position="1"/>
    </location>
</feature>
<gene>
    <name evidence="1" type="ORF">PCOR1329_LOCUS44983</name>
</gene>
<organism evidence="1 2">
    <name type="scientific">Prorocentrum cordatum</name>
    <dbReference type="NCBI Taxonomy" id="2364126"/>
    <lineage>
        <taxon>Eukaryota</taxon>
        <taxon>Sar</taxon>
        <taxon>Alveolata</taxon>
        <taxon>Dinophyceae</taxon>
        <taxon>Prorocentrales</taxon>
        <taxon>Prorocentraceae</taxon>
        <taxon>Prorocentrum</taxon>
    </lineage>
</organism>
<sequence>DFFARRRVKPLTQRHCARAAAEVLRFGDKRRYQWRTAQQRDKLMVDYLPVRACFDERINLKDALDVPQARLALKGFSKAAPGGQRGPCPWQAALLMIDQGLASRIPRACIFGAAVAATLGYLQLVELLSVMVCNATRLRHSATSAQPQVSIALVPAAPSDCPPSVTAKSSERDDAVTCGAGAASRRRAARLLRDPKAAAPPAGPIFPFAAREFEVLLTKLSVAAGLQRLRLCPRALRCGGASTDFSLRCRALAEAQRHGRWKCGAIVRRHEKT</sequence>
<evidence type="ECO:0000313" key="2">
    <source>
        <dbReference type="Proteomes" id="UP001189429"/>
    </source>
</evidence>